<dbReference type="Gene3D" id="1.10.260.40">
    <property type="entry name" value="lambda repressor-like DNA-binding domains"/>
    <property type="match status" value="1"/>
</dbReference>
<feature type="domain" description="HTH cro/C1-type" evidence="1">
    <location>
        <begin position="13"/>
        <end position="68"/>
    </location>
</feature>
<evidence type="ECO:0000313" key="3">
    <source>
        <dbReference type="Proteomes" id="UP000199584"/>
    </source>
</evidence>
<dbReference type="InterPro" id="IPR001387">
    <property type="entry name" value="Cro/C1-type_HTH"/>
</dbReference>
<dbReference type="PROSITE" id="PS50943">
    <property type="entry name" value="HTH_CROC1"/>
    <property type="match status" value="1"/>
</dbReference>
<dbReference type="CDD" id="cd00093">
    <property type="entry name" value="HTH_XRE"/>
    <property type="match status" value="1"/>
</dbReference>
<dbReference type="RefSeq" id="WP_092486992.1">
    <property type="nucleotide sequence ID" value="NZ_FOYM01000035.1"/>
</dbReference>
<proteinExistence type="predicted"/>
<dbReference type="SUPFAM" id="SSF47413">
    <property type="entry name" value="lambda repressor-like DNA-binding domains"/>
    <property type="match status" value="1"/>
</dbReference>
<keyword evidence="3" id="KW-1185">Reference proteome</keyword>
<gene>
    <name evidence="2" type="ORF">SAMN05660706_13549</name>
</gene>
<evidence type="ECO:0000259" key="1">
    <source>
        <dbReference type="PROSITE" id="PS50943"/>
    </source>
</evidence>
<dbReference type="InterPro" id="IPR010982">
    <property type="entry name" value="Lambda_DNA-bd_dom_sf"/>
</dbReference>
<protein>
    <recommendedName>
        <fullName evidence="1">HTH cro/C1-type domain-containing protein</fullName>
    </recommendedName>
</protein>
<evidence type="ECO:0000313" key="2">
    <source>
        <dbReference type="EMBL" id="SFR15417.1"/>
    </source>
</evidence>
<dbReference type="Proteomes" id="UP000199584">
    <property type="component" value="Unassembled WGS sequence"/>
</dbReference>
<reference evidence="3" key="1">
    <citation type="submission" date="2016-10" db="EMBL/GenBank/DDBJ databases">
        <authorList>
            <person name="Varghese N."/>
            <person name="Submissions S."/>
        </authorList>
    </citation>
    <scope>NUCLEOTIDE SEQUENCE [LARGE SCALE GENOMIC DNA]</scope>
    <source>
        <strain evidence="3">DSM 3669</strain>
    </source>
</reference>
<dbReference type="GO" id="GO:0003677">
    <property type="term" value="F:DNA binding"/>
    <property type="evidence" value="ECO:0007669"/>
    <property type="project" value="InterPro"/>
</dbReference>
<dbReference type="STRING" id="39060.SAMN05660706_13549"/>
<dbReference type="OrthoDB" id="48775at2"/>
<dbReference type="AlphaFoldDB" id="A0A1I6ECQ1"/>
<accession>A0A1I6ECQ1</accession>
<name>A0A1I6ECQ1_9FIRM</name>
<organism evidence="2 3">
    <name type="scientific">Desulfoscipio geothermicus DSM 3669</name>
    <dbReference type="NCBI Taxonomy" id="1121426"/>
    <lineage>
        <taxon>Bacteria</taxon>
        <taxon>Bacillati</taxon>
        <taxon>Bacillota</taxon>
        <taxon>Clostridia</taxon>
        <taxon>Eubacteriales</taxon>
        <taxon>Desulfallaceae</taxon>
        <taxon>Desulfoscipio</taxon>
    </lineage>
</organism>
<sequence>MAHMGIGIKINVLEKLQSDKSLSDSQLASKIGVDYSLLWRIKTGRSKPGQKFIAKLLTVFPEIKFEDIFFLENMSHGFQEEIACNKNKPTGTEGR</sequence>
<dbReference type="EMBL" id="FOYM01000035">
    <property type="protein sequence ID" value="SFR15417.1"/>
    <property type="molecule type" value="Genomic_DNA"/>
</dbReference>